<accession>A0AAE0KWX4</accession>
<organism evidence="1 2">
    <name type="scientific">Cymbomonas tetramitiformis</name>
    <dbReference type="NCBI Taxonomy" id="36881"/>
    <lineage>
        <taxon>Eukaryota</taxon>
        <taxon>Viridiplantae</taxon>
        <taxon>Chlorophyta</taxon>
        <taxon>Pyramimonadophyceae</taxon>
        <taxon>Pyramimonadales</taxon>
        <taxon>Pyramimonadaceae</taxon>
        <taxon>Cymbomonas</taxon>
    </lineage>
</organism>
<protein>
    <submittedName>
        <fullName evidence="1">Uncharacterized protein</fullName>
    </submittedName>
</protein>
<keyword evidence="2" id="KW-1185">Reference proteome</keyword>
<name>A0AAE0KWX4_9CHLO</name>
<dbReference type="AlphaFoldDB" id="A0AAE0KWX4"/>
<dbReference type="Proteomes" id="UP001190700">
    <property type="component" value="Unassembled WGS sequence"/>
</dbReference>
<gene>
    <name evidence="1" type="ORF">CYMTET_27441</name>
</gene>
<reference evidence="1 2" key="1">
    <citation type="journal article" date="2015" name="Genome Biol. Evol.">
        <title>Comparative Genomics of a Bacterivorous Green Alga Reveals Evolutionary Causalities and Consequences of Phago-Mixotrophic Mode of Nutrition.</title>
        <authorList>
            <person name="Burns J.A."/>
            <person name="Paasch A."/>
            <person name="Narechania A."/>
            <person name="Kim E."/>
        </authorList>
    </citation>
    <scope>NUCLEOTIDE SEQUENCE [LARGE SCALE GENOMIC DNA]</scope>
    <source>
        <strain evidence="1 2">PLY_AMNH</strain>
    </source>
</reference>
<proteinExistence type="predicted"/>
<evidence type="ECO:0000313" key="1">
    <source>
        <dbReference type="EMBL" id="KAK3263776.1"/>
    </source>
</evidence>
<sequence length="75" mass="8662">MDGDRDGDMINDTYRYGYIGKYFYSNLRIITSYFKCISCAKTRVKLPNNRSDPVPICILQLRIDNTTASQLFIAI</sequence>
<evidence type="ECO:0000313" key="2">
    <source>
        <dbReference type="Proteomes" id="UP001190700"/>
    </source>
</evidence>
<comment type="caution">
    <text evidence="1">The sequence shown here is derived from an EMBL/GenBank/DDBJ whole genome shotgun (WGS) entry which is preliminary data.</text>
</comment>
<dbReference type="EMBL" id="LGRX02015057">
    <property type="protein sequence ID" value="KAK3263776.1"/>
    <property type="molecule type" value="Genomic_DNA"/>
</dbReference>